<dbReference type="EMBL" id="VLLC01000053">
    <property type="protein sequence ID" value="TWI63146.1"/>
    <property type="molecule type" value="Genomic_DNA"/>
</dbReference>
<evidence type="ECO:0000313" key="1">
    <source>
        <dbReference type="EMBL" id="TWI63146.1"/>
    </source>
</evidence>
<reference evidence="1 2" key="1">
    <citation type="submission" date="2019-07" db="EMBL/GenBank/DDBJ databases">
        <title>Genome sequencing of 100 strains of the haloalkaliphilic chemolithoautotrophic sulfur-oxidizing bacterium Thioalkalivibrio.</title>
        <authorList>
            <person name="Muyzer G."/>
        </authorList>
    </citation>
    <scope>NUCLEOTIDE SEQUENCE [LARGE SCALE GENOMIC DNA]</scope>
    <source>
        <strain evidence="1 2">ASO4-4</strain>
    </source>
</reference>
<protein>
    <submittedName>
        <fullName evidence="1">Uncharacterized protein</fullName>
    </submittedName>
</protein>
<sequence>MFLKDMVKEELVKKYPSPKDPMSPEDFTLIICVDLIEMDLLFDTSSIKTYEDFLAHAEAYLPEFKDYAPWELPVYRGTHYRGDGSEYIAIPLANGSIPIIPIEKYILPAVPKKKRTIKEKFWRWLLWATPLG</sequence>
<name>A0A562R452_9BACT</name>
<evidence type="ECO:0000313" key="2">
    <source>
        <dbReference type="Proteomes" id="UP000318307"/>
    </source>
</evidence>
<gene>
    <name evidence="1" type="ORF">LZ24_03310</name>
</gene>
<dbReference type="Proteomes" id="UP000318307">
    <property type="component" value="Unassembled WGS sequence"/>
</dbReference>
<comment type="caution">
    <text evidence="1">The sequence shown here is derived from an EMBL/GenBank/DDBJ whole genome shotgun (WGS) entry which is preliminary data.</text>
</comment>
<organism evidence="1 2">
    <name type="scientific">Desulfobotulus alkaliphilus</name>
    <dbReference type="NCBI Taxonomy" id="622671"/>
    <lineage>
        <taxon>Bacteria</taxon>
        <taxon>Pseudomonadati</taxon>
        <taxon>Thermodesulfobacteriota</taxon>
        <taxon>Desulfobacteria</taxon>
        <taxon>Desulfobacterales</taxon>
        <taxon>Desulfobacteraceae</taxon>
        <taxon>Desulfobotulus</taxon>
    </lineage>
</organism>
<accession>A0A562R452</accession>
<proteinExistence type="predicted"/>
<dbReference type="RefSeq" id="WP_144686770.1">
    <property type="nucleotide sequence ID" value="NZ_VLLC01000053.1"/>
</dbReference>
<keyword evidence="2" id="KW-1185">Reference proteome</keyword>
<dbReference type="AlphaFoldDB" id="A0A562R452"/>